<dbReference type="InterPro" id="IPR007111">
    <property type="entry name" value="NACHT_NTPase"/>
</dbReference>
<dbReference type="PANTHER" id="PTHR46844">
    <property type="entry name" value="SLR5058 PROTEIN"/>
    <property type="match status" value="1"/>
</dbReference>
<dbReference type="PROSITE" id="PS50837">
    <property type="entry name" value="NACHT"/>
    <property type="match status" value="1"/>
</dbReference>
<dbReference type="HOGENOM" id="CLU_297235_0_0_1"/>
<dbReference type="PANTHER" id="PTHR46844:SF1">
    <property type="entry name" value="SLR5058 PROTEIN"/>
    <property type="match status" value="1"/>
</dbReference>
<reference evidence="2" key="2">
    <citation type="submission" date="2015-02" db="UniProtKB">
        <authorList>
            <consortium name="EnsemblMetazoa"/>
        </authorList>
    </citation>
    <scope>IDENTIFICATION</scope>
</reference>
<sequence>MECVPPSNEGSEILTHYVAQGGPVYNIEVNSCGAFYAGSMDTLSAPSTLITNQDFFDLRDKLKVFYQDLTLPCIAWLDEAQDLNIDEFFIDLQLDVSNTPIKKEDIFDLVNQQQSTRILMEGQPGSGKTSLATRIAYDWAHDTGYVNNFQFVFLLPLRELQSQSVEDALKTIGKICGFKDSEKMDEIIASNEQHVLFIFDGLDELSVQDRESILLLLYKQKYGDATMLVTCRTGLFKLTKDEHMQLFKGIGKQSTFYNKKISILGIKNDDKKMEFLEKFIIADESVKQNVFADLKSIVTATQLFDCPLFLILLAFIVNTEEKVVTFYSTTELYKKLFNCIVKHSCVKNRIPLDDCFDLFDPFDCNLSQNEFREVIQEFGKLSLQHILENNLQFKSDSLTENIYKFGFLSHHKQVIRFRSNQYYEAFHLSIIEFSAAYYVWMEYKFNKSEFKDKLLKPVMQHYVRKRGTSLVLNFIIGLFEEHSCDIFDAIQPLSSCFSSNFHYTAQLIKEVSSPDVYERVFPSLIDFIPPYLDLRVRFRLEVLNVESFEKLMEYGVNCGKITSVYIKNLIEQPSLLKLDFQRIKTRLDKAEDLEYILTNLSSGVNELYVDISEVTKTSKLSTADIKQFVSTIATFKSKKCALKLYCYDGSYMNPELRIHLNDNIFETPIYLFSLKIETNLDIELVVPLLRKNQISVLKIYLQSNKLDLSDLFNVIANCTNLHEFMLISRGAVIDLSDLTNGGTKKYEYLELKNCIVNCKPPMIDRDCVQTLSIDGISSETLREIEPINLRCRTSDVNTLLEMNPTWPGVKSIKYINIHELQTRDIDAKCVLNFLSICKNLQTLEISSTVFNDAQILVEGLLQLEIQKFVYVIEDFKNRNLFKTLNNNSPTKISQKLQSIDIIYKWESMEPHSSTQSRNCISSEIVELMKGLRKQRWKRVNFICYARDCFLSLLNDTNIIDVSVFNVVHYLYGSDNNDPDYHKHFCKRNAFSSENAFAITKKLI</sequence>
<name>T1IS02_STRMM</name>
<reference evidence="3" key="1">
    <citation type="submission" date="2011-05" db="EMBL/GenBank/DDBJ databases">
        <authorList>
            <person name="Richards S.R."/>
            <person name="Qu J."/>
            <person name="Jiang H."/>
            <person name="Jhangiani S.N."/>
            <person name="Agravi P."/>
            <person name="Goodspeed R."/>
            <person name="Gross S."/>
            <person name="Mandapat C."/>
            <person name="Jackson L."/>
            <person name="Mathew T."/>
            <person name="Pu L."/>
            <person name="Thornton R."/>
            <person name="Saada N."/>
            <person name="Wilczek-Boney K.B."/>
            <person name="Lee S."/>
            <person name="Kovar C."/>
            <person name="Wu Y."/>
            <person name="Scherer S.E."/>
            <person name="Worley K.C."/>
            <person name="Muzny D.M."/>
            <person name="Gibbs R."/>
        </authorList>
    </citation>
    <scope>NUCLEOTIDE SEQUENCE</scope>
    <source>
        <strain evidence="3">Brora</strain>
    </source>
</reference>
<protein>
    <recommendedName>
        <fullName evidence="1">NACHT domain-containing protein</fullName>
    </recommendedName>
</protein>
<dbReference type="Proteomes" id="UP000014500">
    <property type="component" value="Unassembled WGS sequence"/>
</dbReference>
<feature type="domain" description="NACHT" evidence="1">
    <location>
        <begin position="116"/>
        <end position="234"/>
    </location>
</feature>
<dbReference type="Pfam" id="PF05729">
    <property type="entry name" value="NACHT"/>
    <property type="match status" value="1"/>
</dbReference>
<dbReference type="AlphaFoldDB" id="T1IS02"/>
<organism evidence="2 3">
    <name type="scientific">Strigamia maritima</name>
    <name type="common">European centipede</name>
    <name type="synonym">Geophilus maritimus</name>
    <dbReference type="NCBI Taxonomy" id="126957"/>
    <lineage>
        <taxon>Eukaryota</taxon>
        <taxon>Metazoa</taxon>
        <taxon>Ecdysozoa</taxon>
        <taxon>Arthropoda</taxon>
        <taxon>Myriapoda</taxon>
        <taxon>Chilopoda</taxon>
        <taxon>Pleurostigmophora</taxon>
        <taxon>Geophilomorpha</taxon>
        <taxon>Linotaeniidae</taxon>
        <taxon>Strigamia</taxon>
    </lineage>
</organism>
<dbReference type="EnsemblMetazoa" id="SMAR003856-RA">
    <property type="protein sequence ID" value="SMAR003856-PA"/>
    <property type="gene ID" value="SMAR003856"/>
</dbReference>
<dbReference type="InterPro" id="IPR027417">
    <property type="entry name" value="P-loop_NTPase"/>
</dbReference>
<keyword evidence="3" id="KW-1185">Reference proteome</keyword>
<dbReference type="eggNOG" id="ENOG502QTJW">
    <property type="taxonomic scope" value="Eukaryota"/>
</dbReference>
<proteinExistence type="predicted"/>
<evidence type="ECO:0000313" key="3">
    <source>
        <dbReference type="Proteomes" id="UP000014500"/>
    </source>
</evidence>
<dbReference type="Gene3D" id="3.40.50.300">
    <property type="entry name" value="P-loop containing nucleotide triphosphate hydrolases"/>
    <property type="match status" value="1"/>
</dbReference>
<accession>T1IS02</accession>
<evidence type="ECO:0000259" key="1">
    <source>
        <dbReference type="PROSITE" id="PS50837"/>
    </source>
</evidence>
<dbReference type="OMA" id="TTICAKM"/>
<dbReference type="PhylomeDB" id="T1IS02"/>
<dbReference type="EMBL" id="JH431407">
    <property type="status" value="NOT_ANNOTATED_CDS"/>
    <property type="molecule type" value="Genomic_DNA"/>
</dbReference>
<evidence type="ECO:0000313" key="2">
    <source>
        <dbReference type="EnsemblMetazoa" id="SMAR003856-PA"/>
    </source>
</evidence>
<dbReference type="SUPFAM" id="SSF52540">
    <property type="entry name" value="P-loop containing nucleoside triphosphate hydrolases"/>
    <property type="match status" value="1"/>
</dbReference>